<dbReference type="EMBL" id="BSUJ01000001">
    <property type="protein sequence ID" value="GMA21069.1"/>
    <property type="molecule type" value="Genomic_DNA"/>
</dbReference>
<dbReference type="Gene3D" id="3.30.450.40">
    <property type="match status" value="1"/>
</dbReference>
<evidence type="ECO:0000259" key="1">
    <source>
        <dbReference type="PROSITE" id="PS51078"/>
    </source>
</evidence>
<evidence type="ECO:0000313" key="2">
    <source>
        <dbReference type="EMBL" id="GMA21069.1"/>
    </source>
</evidence>
<sequence length="104" mass="10499">MLAYSPAEVVAARVAAGLPALTPRTIVTPGLLARELSSIRERGVALDREESTVGLLCAAAPVLDGGGHVVGAISVSGISARLLDRSGLAVRTAALALGRRFAPS</sequence>
<dbReference type="Pfam" id="PF01614">
    <property type="entry name" value="IclR_C"/>
    <property type="match status" value="1"/>
</dbReference>
<organism evidence="2 3">
    <name type="scientific">Arsenicicoccus piscis</name>
    <dbReference type="NCBI Taxonomy" id="673954"/>
    <lineage>
        <taxon>Bacteria</taxon>
        <taxon>Bacillati</taxon>
        <taxon>Actinomycetota</taxon>
        <taxon>Actinomycetes</taxon>
        <taxon>Micrococcales</taxon>
        <taxon>Intrasporangiaceae</taxon>
        <taxon>Arsenicicoccus</taxon>
    </lineage>
</organism>
<name>A0ABQ6HRJ3_9MICO</name>
<dbReference type="SUPFAM" id="SSF55781">
    <property type="entry name" value="GAF domain-like"/>
    <property type="match status" value="1"/>
</dbReference>
<dbReference type="InterPro" id="IPR029016">
    <property type="entry name" value="GAF-like_dom_sf"/>
</dbReference>
<dbReference type="PROSITE" id="PS51078">
    <property type="entry name" value="ICLR_ED"/>
    <property type="match status" value="1"/>
</dbReference>
<proteinExistence type="predicted"/>
<evidence type="ECO:0000313" key="3">
    <source>
        <dbReference type="Proteomes" id="UP001157109"/>
    </source>
</evidence>
<dbReference type="Proteomes" id="UP001157109">
    <property type="component" value="Unassembled WGS sequence"/>
</dbReference>
<protein>
    <recommendedName>
        <fullName evidence="1">IclR-ED domain-containing protein</fullName>
    </recommendedName>
</protein>
<comment type="caution">
    <text evidence="2">The sequence shown here is derived from an EMBL/GenBank/DDBJ whole genome shotgun (WGS) entry which is preliminary data.</text>
</comment>
<dbReference type="InterPro" id="IPR050707">
    <property type="entry name" value="HTH_MetabolicPath_Reg"/>
</dbReference>
<gene>
    <name evidence="2" type="ORF">GCM10025862_30900</name>
</gene>
<feature type="domain" description="IclR-ED" evidence="1">
    <location>
        <begin position="1"/>
        <end position="104"/>
    </location>
</feature>
<reference evidence="3" key="1">
    <citation type="journal article" date="2019" name="Int. J. Syst. Evol. Microbiol.">
        <title>The Global Catalogue of Microorganisms (GCM) 10K type strain sequencing project: providing services to taxonomists for standard genome sequencing and annotation.</title>
        <authorList>
            <consortium name="The Broad Institute Genomics Platform"/>
            <consortium name="The Broad Institute Genome Sequencing Center for Infectious Disease"/>
            <person name="Wu L."/>
            <person name="Ma J."/>
        </authorList>
    </citation>
    <scope>NUCLEOTIDE SEQUENCE [LARGE SCALE GENOMIC DNA]</scope>
    <source>
        <strain evidence="3">NBRC 105830</strain>
    </source>
</reference>
<dbReference type="PANTHER" id="PTHR30136">
    <property type="entry name" value="HELIX-TURN-HELIX TRANSCRIPTIONAL REGULATOR, ICLR FAMILY"/>
    <property type="match status" value="1"/>
</dbReference>
<dbReference type="InterPro" id="IPR014757">
    <property type="entry name" value="Tscrpt_reg_IclR_C"/>
</dbReference>
<accession>A0ABQ6HRJ3</accession>
<dbReference type="PANTHER" id="PTHR30136:SF24">
    <property type="entry name" value="HTH-TYPE TRANSCRIPTIONAL REPRESSOR ALLR"/>
    <property type="match status" value="1"/>
</dbReference>
<keyword evidence="3" id="KW-1185">Reference proteome</keyword>